<protein>
    <submittedName>
        <fullName evidence="2">Uncharacterized protein</fullName>
    </submittedName>
</protein>
<name>A0A4Q9KP29_PROTD</name>
<dbReference type="RefSeq" id="WP_131170779.1">
    <property type="nucleotide sequence ID" value="NZ_FXTL01000001.1"/>
</dbReference>
<evidence type="ECO:0000256" key="1">
    <source>
        <dbReference type="SAM" id="Phobius"/>
    </source>
</evidence>
<dbReference type="Proteomes" id="UP000291933">
    <property type="component" value="Unassembled WGS sequence"/>
</dbReference>
<proteinExistence type="predicted"/>
<dbReference type="AlphaFoldDB" id="A0A4Q9KP29"/>
<accession>A0A4Q9KP29</accession>
<dbReference type="OrthoDB" id="3394353at2"/>
<feature type="transmembrane region" description="Helical" evidence="1">
    <location>
        <begin position="151"/>
        <end position="170"/>
    </location>
</feature>
<organism evidence="2 3">
    <name type="scientific">Propioniciclava tarda</name>
    <dbReference type="NCBI Taxonomy" id="433330"/>
    <lineage>
        <taxon>Bacteria</taxon>
        <taxon>Bacillati</taxon>
        <taxon>Actinomycetota</taxon>
        <taxon>Actinomycetes</taxon>
        <taxon>Propionibacteriales</taxon>
        <taxon>Propionibacteriaceae</taxon>
        <taxon>Propioniciclava</taxon>
    </lineage>
</organism>
<comment type="caution">
    <text evidence="2">The sequence shown here is derived from an EMBL/GenBank/DDBJ whole genome shotgun (WGS) entry which is preliminary data.</text>
</comment>
<feature type="transmembrane region" description="Helical" evidence="1">
    <location>
        <begin position="7"/>
        <end position="28"/>
    </location>
</feature>
<keyword evidence="1" id="KW-0812">Transmembrane</keyword>
<evidence type="ECO:0000313" key="2">
    <source>
        <dbReference type="EMBL" id="TBT96367.1"/>
    </source>
</evidence>
<sequence>MQRPSVFRSVVLAVVGVLYAVAAGIMFWPTRGLAAQVFAYCGQAPLDARPGWTGADATALLIACGPAGQEAYREMATYDIAFPLLTAGVLALFTLGARRPSGRGWLLLLPIALYLLADYAENVVIWILLVVGQRLTPAVALVGGSATTLKWSALALSVAVLIGVIVRAQVRRGRDR</sequence>
<keyword evidence="1" id="KW-1133">Transmembrane helix</keyword>
<dbReference type="EMBL" id="SDMR01000001">
    <property type="protein sequence ID" value="TBT96367.1"/>
    <property type="molecule type" value="Genomic_DNA"/>
</dbReference>
<feature type="transmembrane region" description="Helical" evidence="1">
    <location>
        <begin position="104"/>
        <end position="131"/>
    </location>
</feature>
<gene>
    <name evidence="2" type="ORF">ET996_01545</name>
</gene>
<keyword evidence="3" id="KW-1185">Reference proteome</keyword>
<keyword evidence="1" id="KW-0472">Membrane</keyword>
<feature type="transmembrane region" description="Helical" evidence="1">
    <location>
        <begin position="80"/>
        <end position="97"/>
    </location>
</feature>
<reference evidence="2 3" key="1">
    <citation type="submission" date="2019-01" db="EMBL/GenBank/DDBJ databases">
        <title>Lactibacter flavus gen. nov., sp. nov., a novel bacterium of the family Propionibacteriaceae isolated from raw milk and dairy products.</title>
        <authorList>
            <person name="Huptas C."/>
            <person name="Wenning M."/>
            <person name="Breitenwieser F."/>
            <person name="Doll E."/>
            <person name="Von Neubeck M."/>
            <person name="Busse H.-J."/>
            <person name="Scherer S."/>
        </authorList>
    </citation>
    <scope>NUCLEOTIDE SEQUENCE [LARGE SCALE GENOMIC DNA]</scope>
    <source>
        <strain evidence="3">DSM 22130 / JCM 15804 / WR061</strain>
    </source>
</reference>
<evidence type="ECO:0000313" key="3">
    <source>
        <dbReference type="Proteomes" id="UP000291933"/>
    </source>
</evidence>